<protein>
    <submittedName>
        <fullName evidence="2">Uncharacterized protein</fullName>
    </submittedName>
</protein>
<sequence length="116" mass="13159">MVEERHAAHLPWFVTEPGQTDALTLGMGVFLVLFMGLELSYSASCACRRKWCRRKQKTKATFVATLCVLAMFQPGTFFWVGAVLVAMADIPDFTPVFHRIADAVRRIERRRKGAPR</sequence>
<reference evidence="2 3" key="1">
    <citation type="submission" date="2016-10" db="EMBL/GenBank/DDBJ databases">
        <authorList>
            <person name="de Groot N.N."/>
        </authorList>
    </citation>
    <scope>NUCLEOTIDE SEQUENCE [LARGE SCALE GENOMIC DNA]</scope>
    <source>
        <strain evidence="2 3">R5</strain>
    </source>
</reference>
<evidence type="ECO:0000256" key="1">
    <source>
        <dbReference type="SAM" id="Phobius"/>
    </source>
</evidence>
<keyword evidence="1" id="KW-0472">Membrane</keyword>
<name>A0A1G7F6W0_9BRAD</name>
<feature type="transmembrane region" description="Helical" evidence="1">
    <location>
        <begin position="62"/>
        <end position="88"/>
    </location>
</feature>
<dbReference type="EMBL" id="FMZW01000033">
    <property type="protein sequence ID" value="SDE71601.1"/>
    <property type="molecule type" value="Genomic_DNA"/>
</dbReference>
<dbReference type="Proteomes" id="UP000199245">
    <property type="component" value="Unassembled WGS sequence"/>
</dbReference>
<evidence type="ECO:0000313" key="3">
    <source>
        <dbReference type="Proteomes" id="UP000199245"/>
    </source>
</evidence>
<keyword evidence="1" id="KW-0812">Transmembrane</keyword>
<dbReference type="RefSeq" id="WP_092087228.1">
    <property type="nucleotide sequence ID" value="NZ_FMZW01000033.1"/>
</dbReference>
<proteinExistence type="predicted"/>
<gene>
    <name evidence="2" type="ORF">SAMN05216337_10333</name>
</gene>
<accession>A0A1G7F6W0</accession>
<evidence type="ECO:0000313" key="2">
    <source>
        <dbReference type="EMBL" id="SDE71601.1"/>
    </source>
</evidence>
<keyword evidence="1" id="KW-1133">Transmembrane helix</keyword>
<feature type="transmembrane region" description="Helical" evidence="1">
    <location>
        <begin position="22"/>
        <end position="41"/>
    </location>
</feature>
<organism evidence="2 3">
    <name type="scientific">Bradyrhizobium brasilense</name>
    <dbReference type="NCBI Taxonomy" id="1419277"/>
    <lineage>
        <taxon>Bacteria</taxon>
        <taxon>Pseudomonadati</taxon>
        <taxon>Pseudomonadota</taxon>
        <taxon>Alphaproteobacteria</taxon>
        <taxon>Hyphomicrobiales</taxon>
        <taxon>Nitrobacteraceae</taxon>
        <taxon>Bradyrhizobium</taxon>
    </lineage>
</organism>
<dbReference type="AlphaFoldDB" id="A0A1G7F6W0"/>